<comment type="caution">
    <text evidence="3">The sequence shown here is derived from an EMBL/GenBank/DDBJ whole genome shotgun (WGS) entry which is preliminary data.</text>
</comment>
<dbReference type="SUPFAM" id="SSF47413">
    <property type="entry name" value="lambda repressor-like DNA-binding domains"/>
    <property type="match status" value="1"/>
</dbReference>
<dbReference type="RefSeq" id="WP_187247486.1">
    <property type="nucleotide sequence ID" value="NZ_JABVEC010000041.1"/>
</dbReference>
<dbReference type="InterPro" id="IPR010982">
    <property type="entry name" value="Lambda_DNA-bd_dom_sf"/>
</dbReference>
<dbReference type="InterPro" id="IPR001387">
    <property type="entry name" value="Cro/C1-type_HTH"/>
</dbReference>
<dbReference type="Pfam" id="PF17765">
    <property type="entry name" value="MLTR_LBD"/>
    <property type="match status" value="1"/>
</dbReference>
<dbReference type="SMART" id="SM00530">
    <property type="entry name" value="HTH_XRE"/>
    <property type="match status" value="1"/>
</dbReference>
<reference evidence="3 4" key="1">
    <citation type="submission" date="2020-06" db="EMBL/GenBank/DDBJ databases">
        <title>Actinomadura xiongansis sp. nov., isolated from soil of Baiyangdian.</title>
        <authorList>
            <person name="Zhang X."/>
        </authorList>
    </citation>
    <scope>NUCLEOTIDE SEQUENCE [LARGE SCALE GENOMIC DNA]</scope>
    <source>
        <strain evidence="3 4">HBUM206468</strain>
    </source>
</reference>
<evidence type="ECO:0000313" key="3">
    <source>
        <dbReference type="EMBL" id="MBC6470443.1"/>
    </source>
</evidence>
<dbReference type="PANTHER" id="PTHR35010">
    <property type="entry name" value="BLL4672 PROTEIN-RELATED"/>
    <property type="match status" value="1"/>
</dbReference>
<dbReference type="PROSITE" id="PS50943">
    <property type="entry name" value="HTH_CROC1"/>
    <property type="match status" value="1"/>
</dbReference>
<keyword evidence="4" id="KW-1185">Reference proteome</keyword>
<dbReference type="Gene3D" id="3.30.450.180">
    <property type="match status" value="1"/>
</dbReference>
<evidence type="ECO:0000259" key="2">
    <source>
        <dbReference type="PROSITE" id="PS50943"/>
    </source>
</evidence>
<dbReference type="CDD" id="cd00093">
    <property type="entry name" value="HTH_XRE"/>
    <property type="match status" value="1"/>
</dbReference>
<dbReference type="EMBL" id="JABVEC010000041">
    <property type="protein sequence ID" value="MBC6470443.1"/>
    <property type="molecule type" value="Genomic_DNA"/>
</dbReference>
<feature type="domain" description="HTH cro/C1-type" evidence="2">
    <location>
        <begin position="42"/>
        <end position="89"/>
    </location>
</feature>
<name>A0ABR7M1H3_9ACTN</name>
<organism evidence="3 4">
    <name type="scientific">Actinomadura alba</name>
    <dbReference type="NCBI Taxonomy" id="406431"/>
    <lineage>
        <taxon>Bacteria</taxon>
        <taxon>Bacillati</taxon>
        <taxon>Actinomycetota</taxon>
        <taxon>Actinomycetes</taxon>
        <taxon>Streptosporangiales</taxon>
        <taxon>Thermomonosporaceae</taxon>
        <taxon>Actinomadura</taxon>
    </lineage>
</organism>
<evidence type="ECO:0000313" key="4">
    <source>
        <dbReference type="Proteomes" id="UP000805614"/>
    </source>
</evidence>
<feature type="region of interest" description="Disordered" evidence="1">
    <location>
        <begin position="279"/>
        <end position="304"/>
    </location>
</feature>
<gene>
    <name evidence="3" type="ORF">HKK74_33885</name>
</gene>
<evidence type="ECO:0000256" key="1">
    <source>
        <dbReference type="SAM" id="MobiDB-lite"/>
    </source>
</evidence>
<dbReference type="InterPro" id="IPR041413">
    <property type="entry name" value="MLTR_LBD"/>
</dbReference>
<dbReference type="Pfam" id="PF13560">
    <property type="entry name" value="HTH_31"/>
    <property type="match status" value="1"/>
</dbReference>
<protein>
    <submittedName>
        <fullName evidence="3">Helix-turn-helix domain-containing protein</fullName>
    </submittedName>
</protein>
<sequence length="304" mass="33934">MSDHSAGGGNTELREFLRSRRARITPEDAGLFPQPGTRRVPGLRREEVAQLAGVSVDYYVRLERGRSLNVSDAVLDAVARALRLNDTERSHLFAVARPTRTKRRPMPPQRVRPGLYRVLETMTGTPALVIGHRTDVLAANRMARALFTDFDALPHRERNMARFIFLDDAARELYVDWEGSARGTVATLHLYAGRHPHDPLLAELIGELSLRDQDFRRWWADHDVQRRTHGTKRYHHPLVGDLTLDYEALNPTGDPGQTLGLHTAEPGSPSEHALRLLAGWASEPTTPARSDAASPSRSSVSEEG</sequence>
<feature type="compositionally biased region" description="Low complexity" evidence="1">
    <location>
        <begin position="284"/>
        <end position="304"/>
    </location>
</feature>
<dbReference type="PANTHER" id="PTHR35010:SF2">
    <property type="entry name" value="BLL4672 PROTEIN"/>
    <property type="match status" value="1"/>
</dbReference>
<dbReference type="Gene3D" id="1.10.260.40">
    <property type="entry name" value="lambda repressor-like DNA-binding domains"/>
    <property type="match status" value="1"/>
</dbReference>
<proteinExistence type="predicted"/>
<dbReference type="Proteomes" id="UP000805614">
    <property type="component" value="Unassembled WGS sequence"/>
</dbReference>
<accession>A0ABR7M1H3</accession>